<evidence type="ECO:0000256" key="5">
    <source>
        <dbReference type="ARBA" id="ARBA00022727"/>
    </source>
</evidence>
<feature type="domain" description="Thymidylate kinase-like" evidence="13">
    <location>
        <begin position="5"/>
        <end position="193"/>
    </location>
</feature>
<dbReference type="AlphaFoldDB" id="A0A0S4MUN4"/>
<protein>
    <recommendedName>
        <fullName evidence="3 12">Thymidylate kinase</fullName>
        <ecNumber evidence="2 12">2.7.4.9</ecNumber>
    </recommendedName>
    <alternativeName>
        <fullName evidence="9 12">dTMP kinase</fullName>
    </alternativeName>
</protein>
<dbReference type="GO" id="GO:0005829">
    <property type="term" value="C:cytosol"/>
    <property type="evidence" value="ECO:0007669"/>
    <property type="project" value="TreeGrafter"/>
</dbReference>
<dbReference type="InterPro" id="IPR018095">
    <property type="entry name" value="Thymidylate_kin_CS"/>
</dbReference>
<dbReference type="FunFam" id="3.40.50.300:FF:000225">
    <property type="entry name" value="Thymidylate kinase"/>
    <property type="match status" value="1"/>
</dbReference>
<dbReference type="InterPro" id="IPR039430">
    <property type="entry name" value="Thymidylate_kin-like_dom"/>
</dbReference>
<dbReference type="SUPFAM" id="SSF52540">
    <property type="entry name" value="P-loop containing nucleoside triphosphate hydrolases"/>
    <property type="match status" value="1"/>
</dbReference>
<gene>
    <name evidence="12" type="primary">tmk</name>
    <name evidence="14" type="ORF">JGI1_00414</name>
</gene>
<comment type="caution">
    <text evidence="12">Lacks conserved residue(s) required for the propagation of feature annotation.</text>
</comment>
<keyword evidence="4 12" id="KW-0808">Transferase</keyword>
<evidence type="ECO:0000256" key="7">
    <source>
        <dbReference type="ARBA" id="ARBA00022777"/>
    </source>
</evidence>
<dbReference type="GO" id="GO:0006227">
    <property type="term" value="P:dUDP biosynthetic process"/>
    <property type="evidence" value="ECO:0007669"/>
    <property type="project" value="TreeGrafter"/>
</dbReference>
<evidence type="ECO:0000256" key="3">
    <source>
        <dbReference type="ARBA" id="ARBA00017144"/>
    </source>
</evidence>
<dbReference type="EMBL" id="FAOO01000002">
    <property type="protein sequence ID" value="CUU02083.1"/>
    <property type="molecule type" value="Genomic_DNA"/>
</dbReference>
<comment type="similarity">
    <text evidence="1 12">Belongs to the thymidylate kinase family.</text>
</comment>
<evidence type="ECO:0000256" key="9">
    <source>
        <dbReference type="ARBA" id="ARBA00029962"/>
    </source>
</evidence>
<reference evidence="15" key="1">
    <citation type="submission" date="2015-11" db="EMBL/GenBank/DDBJ databases">
        <authorList>
            <person name="Varghese N."/>
        </authorList>
    </citation>
    <scope>NUCLEOTIDE SEQUENCE [LARGE SCALE GENOMIC DNA]</scope>
</reference>
<evidence type="ECO:0000256" key="12">
    <source>
        <dbReference type="HAMAP-Rule" id="MF_00165"/>
    </source>
</evidence>
<dbReference type="OrthoDB" id="9774907at2"/>
<comment type="function">
    <text evidence="11 12">Phosphorylation of dTMP to form dTDP in both de novo and salvage pathways of dTTP synthesis.</text>
</comment>
<dbReference type="HAMAP" id="MF_00165">
    <property type="entry name" value="Thymidylate_kinase"/>
    <property type="match status" value="1"/>
</dbReference>
<dbReference type="GO" id="GO:0006233">
    <property type="term" value="P:dTDP biosynthetic process"/>
    <property type="evidence" value="ECO:0007669"/>
    <property type="project" value="InterPro"/>
</dbReference>
<dbReference type="Gene3D" id="3.40.50.300">
    <property type="entry name" value="P-loop containing nucleotide triphosphate hydrolases"/>
    <property type="match status" value="1"/>
</dbReference>
<dbReference type="Pfam" id="PF02223">
    <property type="entry name" value="Thymidylate_kin"/>
    <property type="match status" value="1"/>
</dbReference>
<evidence type="ECO:0000256" key="10">
    <source>
        <dbReference type="ARBA" id="ARBA00048743"/>
    </source>
</evidence>
<comment type="catalytic activity">
    <reaction evidence="10 12">
        <text>dTMP + ATP = dTDP + ADP</text>
        <dbReference type="Rhea" id="RHEA:13517"/>
        <dbReference type="ChEBI" id="CHEBI:30616"/>
        <dbReference type="ChEBI" id="CHEBI:58369"/>
        <dbReference type="ChEBI" id="CHEBI:63528"/>
        <dbReference type="ChEBI" id="CHEBI:456216"/>
        <dbReference type="EC" id="2.7.4.9"/>
    </reaction>
</comment>
<evidence type="ECO:0000256" key="11">
    <source>
        <dbReference type="ARBA" id="ARBA00057735"/>
    </source>
</evidence>
<evidence type="ECO:0000313" key="14">
    <source>
        <dbReference type="EMBL" id="CUU02083.1"/>
    </source>
</evidence>
<keyword evidence="8 12" id="KW-0067">ATP-binding</keyword>
<dbReference type="PROSITE" id="PS01331">
    <property type="entry name" value="THYMIDYLATE_KINASE"/>
    <property type="match status" value="1"/>
</dbReference>
<dbReference type="GO" id="GO:0004798">
    <property type="term" value="F:dTMP kinase activity"/>
    <property type="evidence" value="ECO:0007669"/>
    <property type="project" value="UniProtKB-UniRule"/>
</dbReference>
<evidence type="ECO:0000256" key="6">
    <source>
        <dbReference type="ARBA" id="ARBA00022741"/>
    </source>
</evidence>
<dbReference type="InterPro" id="IPR018094">
    <property type="entry name" value="Thymidylate_kinase"/>
</dbReference>
<dbReference type="PANTHER" id="PTHR10344">
    <property type="entry name" value="THYMIDYLATE KINASE"/>
    <property type="match status" value="1"/>
</dbReference>
<accession>A0A0S4MUN4</accession>
<dbReference type="RefSeq" id="WP_140944213.1">
    <property type="nucleotide sequence ID" value="NZ_FAOO01000002.1"/>
</dbReference>
<evidence type="ECO:0000256" key="8">
    <source>
        <dbReference type="ARBA" id="ARBA00022840"/>
    </source>
</evidence>
<evidence type="ECO:0000259" key="13">
    <source>
        <dbReference type="Pfam" id="PF02223"/>
    </source>
</evidence>
<dbReference type="InterPro" id="IPR027417">
    <property type="entry name" value="P-loop_NTPase"/>
</dbReference>
<dbReference type="GO" id="GO:0006235">
    <property type="term" value="P:dTTP biosynthetic process"/>
    <property type="evidence" value="ECO:0007669"/>
    <property type="project" value="UniProtKB-UniRule"/>
</dbReference>
<dbReference type="EC" id="2.7.4.9" evidence="2 12"/>
<evidence type="ECO:0000256" key="4">
    <source>
        <dbReference type="ARBA" id="ARBA00022679"/>
    </source>
</evidence>
<keyword evidence="7 12" id="KW-0418">Kinase</keyword>
<evidence type="ECO:0000256" key="2">
    <source>
        <dbReference type="ARBA" id="ARBA00012980"/>
    </source>
</evidence>
<sequence length="207" mass="23557">MFITFEGVDLCGKTTQAEILISKLKGYGFEVVFVREPGGTRISELIRNILLDKENVEMCDVTELFLFSASRAQLVGEVIIPALNSGKVVICDRFYDSTLAYQGYGRGIDIEKIKVVNELASSGLVPDLTFLIDIPVSEIYNRRRQKYGDFDRMENSGVEFYERVRNGYLELAREEKRFYVINGLRGIDEISSEVWSIVSEKLKVRGK</sequence>
<evidence type="ECO:0000313" key="15">
    <source>
        <dbReference type="Proteomes" id="UP000320623"/>
    </source>
</evidence>
<dbReference type="NCBIfam" id="TIGR00041">
    <property type="entry name" value="DTMP_kinase"/>
    <property type="match status" value="1"/>
</dbReference>
<keyword evidence="6 12" id="KW-0547">Nucleotide-binding</keyword>
<organism evidence="14 15">
    <name type="scientific">Candidatus Thermokryptus mobilis</name>
    <dbReference type="NCBI Taxonomy" id="1643428"/>
    <lineage>
        <taxon>Bacteria</taxon>
        <taxon>Pseudomonadati</taxon>
        <taxon>Candidatus Kryptoniota</taxon>
        <taxon>Candidatus Thermokryptus</taxon>
    </lineage>
</organism>
<keyword evidence="5 12" id="KW-0545">Nucleotide biosynthesis</keyword>
<evidence type="ECO:0000256" key="1">
    <source>
        <dbReference type="ARBA" id="ARBA00009776"/>
    </source>
</evidence>
<dbReference type="STRING" id="1643428.GCA_001442855_00401"/>
<dbReference type="PANTHER" id="PTHR10344:SF4">
    <property type="entry name" value="UMP-CMP KINASE 2, MITOCHONDRIAL"/>
    <property type="match status" value="1"/>
</dbReference>
<dbReference type="CDD" id="cd01672">
    <property type="entry name" value="TMPK"/>
    <property type="match status" value="1"/>
</dbReference>
<name>A0A0S4MUN4_9BACT</name>
<dbReference type="GO" id="GO:0005524">
    <property type="term" value="F:ATP binding"/>
    <property type="evidence" value="ECO:0007669"/>
    <property type="project" value="UniProtKB-UniRule"/>
</dbReference>
<keyword evidence="15" id="KW-1185">Reference proteome</keyword>
<proteinExistence type="inferred from homology"/>
<dbReference type="Proteomes" id="UP000320623">
    <property type="component" value="Unassembled WGS sequence"/>
</dbReference>